<dbReference type="GeneID" id="117573891"/>
<organism evidence="5 6">
    <name type="scientific">Drosophila albomicans</name>
    <name type="common">Fruit fly</name>
    <dbReference type="NCBI Taxonomy" id="7291"/>
    <lineage>
        <taxon>Eukaryota</taxon>
        <taxon>Metazoa</taxon>
        <taxon>Ecdysozoa</taxon>
        <taxon>Arthropoda</taxon>
        <taxon>Hexapoda</taxon>
        <taxon>Insecta</taxon>
        <taxon>Pterygota</taxon>
        <taxon>Neoptera</taxon>
        <taxon>Endopterygota</taxon>
        <taxon>Diptera</taxon>
        <taxon>Brachycera</taxon>
        <taxon>Muscomorpha</taxon>
        <taxon>Ephydroidea</taxon>
        <taxon>Drosophilidae</taxon>
        <taxon>Drosophila</taxon>
    </lineage>
</organism>
<evidence type="ECO:0000256" key="1">
    <source>
        <dbReference type="ARBA" id="ARBA00022786"/>
    </source>
</evidence>
<dbReference type="InterPro" id="IPR039147">
    <property type="entry name" value="ASB17"/>
</dbReference>
<evidence type="ECO:0000259" key="4">
    <source>
        <dbReference type="PROSITE" id="PS50225"/>
    </source>
</evidence>
<name>A0A6P8XKC8_DROAB</name>
<sequence>MFLQLFEELQRLVSQLKRQLASLLWLSLPRHFYGFRPLDGTRGAISRASHQRCGRAPRRQLVMDYIFECFFNDTFEHITRNGLQDRQSRRDILDHLSAIIKGCSEGQNVHTEEVASLAVVAAMRYHQLAKDGNGKVCLMGKYHNILYIALRTCWDWGVRDSEVVVQLLVAIYQCEKTFERIFLGALFGPHAPHFIAGWRSDFRDQHENVRAMVYFLKHATREQLMLPVWIPRFEQERQLRFIDVPIESCGCSSPLRIALQANAPELLLILLRYGAAPQPPDGGTSVIIALLDKLIENGRNYSYELVLCLKILLRNVAMIEMPFKPIVYASRREMFFERYGRLLMDKIIGKEQVYGVPTLRHLCRCRIRDILREHNQLPNGIDTLRLPKRLQRYIDLTEELEGPELQHQQEQQHHQQQQPQSLEKPMQRLTNAMQRLETISGGGSESESESEDESENHVQLLEAVTDAEKAAVAAFVETGNGTITEEAKQAAIAAYMLANETSNDDYNPQEHSNPFELS</sequence>
<gene>
    <name evidence="6" type="primary">LOC117573891</name>
</gene>
<keyword evidence="2" id="KW-0040">ANK repeat</keyword>
<dbReference type="AlphaFoldDB" id="A0A6P8XKC8"/>
<evidence type="ECO:0000256" key="2">
    <source>
        <dbReference type="ARBA" id="ARBA00023043"/>
    </source>
</evidence>
<feature type="region of interest" description="Disordered" evidence="3">
    <location>
        <begin position="404"/>
        <end position="423"/>
    </location>
</feature>
<feature type="domain" description="SOCS box" evidence="4">
    <location>
        <begin position="356"/>
        <end position="395"/>
    </location>
</feature>
<evidence type="ECO:0000313" key="6">
    <source>
        <dbReference type="RefSeq" id="XP_034113283.1"/>
    </source>
</evidence>
<dbReference type="GO" id="GO:0035556">
    <property type="term" value="P:intracellular signal transduction"/>
    <property type="evidence" value="ECO:0007669"/>
    <property type="project" value="InterPro"/>
</dbReference>
<dbReference type="SUPFAM" id="SSF158235">
    <property type="entry name" value="SOCS box-like"/>
    <property type="match status" value="1"/>
</dbReference>
<evidence type="ECO:0000313" key="5">
    <source>
        <dbReference type="Proteomes" id="UP000515160"/>
    </source>
</evidence>
<keyword evidence="1" id="KW-0833">Ubl conjugation pathway</keyword>
<proteinExistence type="predicted"/>
<reference evidence="6" key="1">
    <citation type="submission" date="2025-08" db="UniProtKB">
        <authorList>
            <consortium name="RefSeq"/>
        </authorList>
    </citation>
    <scope>IDENTIFICATION</scope>
    <source>
        <strain evidence="6">15112-1751.03</strain>
        <tissue evidence="6">Whole Adult</tissue>
    </source>
</reference>
<accession>A0A6P8XKC8</accession>
<dbReference type="PROSITE" id="PS50225">
    <property type="entry name" value="SOCS"/>
    <property type="match status" value="1"/>
</dbReference>
<dbReference type="SMART" id="SM00969">
    <property type="entry name" value="SOCS_box"/>
    <property type="match status" value="1"/>
</dbReference>
<dbReference type="Proteomes" id="UP000515160">
    <property type="component" value="Chromosome 2R"/>
</dbReference>
<dbReference type="FunFam" id="1.10.750.20:FF:000001">
    <property type="entry name" value="Ankyrin repeat and SOCS box containing 1"/>
    <property type="match status" value="1"/>
</dbReference>
<dbReference type="RefSeq" id="XP_034113283.1">
    <property type="nucleotide sequence ID" value="XM_034257392.2"/>
</dbReference>
<keyword evidence="5" id="KW-1185">Reference proteome</keyword>
<dbReference type="Gene3D" id="1.10.750.20">
    <property type="entry name" value="SOCS box"/>
    <property type="match status" value="1"/>
</dbReference>
<dbReference type="InterPro" id="IPR001496">
    <property type="entry name" value="SOCS_box"/>
</dbReference>
<protein>
    <submittedName>
        <fullName evidence="6">Uncharacterized protein LOC117573891</fullName>
    </submittedName>
</protein>
<dbReference type="PANTHER" id="PTHR20966">
    <property type="entry name" value="ANKYRIN REPEAT AND SOCS BOX PROTEIN 17"/>
    <property type="match status" value="1"/>
</dbReference>
<dbReference type="CTD" id="43683"/>
<dbReference type="CDD" id="cd03587">
    <property type="entry name" value="SOCS"/>
    <property type="match status" value="1"/>
</dbReference>
<dbReference type="InterPro" id="IPR036036">
    <property type="entry name" value="SOCS_box-like_dom_sf"/>
</dbReference>
<dbReference type="Pfam" id="PF07525">
    <property type="entry name" value="SOCS_box"/>
    <property type="match status" value="1"/>
</dbReference>
<dbReference type="OrthoDB" id="6419934at2759"/>
<evidence type="ECO:0000256" key="3">
    <source>
        <dbReference type="SAM" id="MobiDB-lite"/>
    </source>
</evidence>
<dbReference type="PANTHER" id="PTHR20966:SF2">
    <property type="entry name" value="ANKYRIN REPEAT AND SOCS BOX PROTEIN 17"/>
    <property type="match status" value="1"/>
</dbReference>